<dbReference type="EMBL" id="JAFEUO010000005">
    <property type="protein sequence ID" value="MBM7085009.1"/>
    <property type="molecule type" value="Genomic_DNA"/>
</dbReference>
<feature type="transmembrane region" description="Helical" evidence="2">
    <location>
        <begin position="180"/>
        <end position="198"/>
    </location>
</feature>
<feature type="compositionally biased region" description="Low complexity" evidence="1">
    <location>
        <begin position="73"/>
        <end position="84"/>
    </location>
</feature>
<evidence type="ECO:0000259" key="3">
    <source>
        <dbReference type="Pfam" id="PF13490"/>
    </source>
</evidence>
<dbReference type="Pfam" id="PF13490">
    <property type="entry name" value="zf-HC2"/>
    <property type="match status" value="1"/>
</dbReference>
<dbReference type="Proteomes" id="UP000809587">
    <property type="component" value="Unassembled WGS sequence"/>
</dbReference>
<dbReference type="InterPro" id="IPR027383">
    <property type="entry name" value="Znf_put"/>
</dbReference>
<proteinExistence type="predicted"/>
<protein>
    <submittedName>
        <fullName evidence="4">Zf-HC2 domain-containing protein</fullName>
    </submittedName>
</protein>
<gene>
    <name evidence="4" type="ORF">JQN84_21050</name>
</gene>
<feature type="transmembrane region" description="Helical" evidence="2">
    <location>
        <begin position="153"/>
        <end position="173"/>
    </location>
</feature>
<sequence length="279" mass="29339">MGCEQWREILSAQLDGEETPAERMAADAHLDGCADCRIWCDQAATVARRSRLTLSTADRCDPAVGTPRRLRSTTATPAGPAPVGTAARPDLADVVLAALPARRRLRDRLVPGLRAGLALIGALQLVLGLTQVGRGPAAGHAHGALDTLASGHLWHESAAWNIAVGAGFLVVAARRTPTGGLLPMLSAFVGALVLLSANDLVTGRVEPTRLVSHGFLLTGYLIVVALSRPRLRPDGPAGRGRGDRPAWRLRADDVPTATPTLRLLPPHPGTARTRDRSAA</sequence>
<feature type="transmembrane region" description="Helical" evidence="2">
    <location>
        <begin position="210"/>
        <end position="227"/>
    </location>
</feature>
<dbReference type="RefSeq" id="WP_204960216.1">
    <property type="nucleotide sequence ID" value="NZ_JAFEUO010000005.1"/>
</dbReference>
<evidence type="ECO:0000313" key="5">
    <source>
        <dbReference type="Proteomes" id="UP000809587"/>
    </source>
</evidence>
<feature type="compositionally biased region" description="Low complexity" evidence="1">
    <location>
        <begin position="255"/>
        <end position="264"/>
    </location>
</feature>
<organism evidence="4 5">
    <name type="scientific">Micromonospora humidisoli</name>
    <dbReference type="NCBI Taxonomy" id="2807622"/>
    <lineage>
        <taxon>Bacteria</taxon>
        <taxon>Bacillati</taxon>
        <taxon>Actinomycetota</taxon>
        <taxon>Actinomycetes</taxon>
        <taxon>Micromonosporales</taxon>
        <taxon>Micromonosporaceae</taxon>
        <taxon>Micromonospora</taxon>
    </lineage>
</organism>
<keyword evidence="2" id="KW-0812">Transmembrane</keyword>
<feature type="transmembrane region" description="Helical" evidence="2">
    <location>
        <begin position="112"/>
        <end position="133"/>
    </location>
</feature>
<name>A0ABS2JGP3_9ACTN</name>
<evidence type="ECO:0000256" key="1">
    <source>
        <dbReference type="SAM" id="MobiDB-lite"/>
    </source>
</evidence>
<feature type="region of interest" description="Disordered" evidence="1">
    <location>
        <begin position="233"/>
        <end position="279"/>
    </location>
</feature>
<keyword evidence="2" id="KW-0472">Membrane</keyword>
<feature type="compositionally biased region" description="Basic and acidic residues" evidence="1">
    <location>
        <begin position="240"/>
        <end position="253"/>
    </location>
</feature>
<feature type="domain" description="Putative zinc-finger" evidence="3">
    <location>
        <begin position="3"/>
        <end position="37"/>
    </location>
</feature>
<keyword evidence="5" id="KW-1185">Reference proteome</keyword>
<reference evidence="4 5" key="1">
    <citation type="submission" date="2021-02" db="EMBL/GenBank/DDBJ databases">
        <authorList>
            <person name="Lee D.-H."/>
        </authorList>
    </citation>
    <scope>NUCLEOTIDE SEQUENCE [LARGE SCALE GENOMIC DNA]</scope>
    <source>
        <strain evidence="4 5">MMS20-R2-29</strain>
    </source>
</reference>
<comment type="caution">
    <text evidence="4">The sequence shown here is derived from an EMBL/GenBank/DDBJ whole genome shotgun (WGS) entry which is preliminary data.</text>
</comment>
<keyword evidence="2" id="KW-1133">Transmembrane helix</keyword>
<evidence type="ECO:0000313" key="4">
    <source>
        <dbReference type="EMBL" id="MBM7085009.1"/>
    </source>
</evidence>
<accession>A0ABS2JGP3</accession>
<evidence type="ECO:0000256" key="2">
    <source>
        <dbReference type="SAM" id="Phobius"/>
    </source>
</evidence>
<feature type="region of interest" description="Disordered" evidence="1">
    <location>
        <begin position="63"/>
        <end position="84"/>
    </location>
</feature>